<dbReference type="AlphaFoldDB" id="A0AAV1XLX3"/>
<accession>A0AAV1XLX3</accession>
<protein>
    <recommendedName>
        <fullName evidence="1">Glycosyl transferase 48 domain-containing protein</fullName>
    </recommendedName>
</protein>
<dbReference type="GO" id="GO:0000148">
    <property type="term" value="C:1,3-beta-D-glucan synthase complex"/>
    <property type="evidence" value="ECO:0007669"/>
    <property type="project" value="InterPro"/>
</dbReference>
<dbReference type="PANTHER" id="PTHR12741:SF7">
    <property type="entry name" value="CALLOSE SYNTHASE 12"/>
    <property type="match status" value="1"/>
</dbReference>
<dbReference type="GO" id="GO:0003843">
    <property type="term" value="F:1,3-beta-D-glucan synthase activity"/>
    <property type="evidence" value="ECO:0007669"/>
    <property type="project" value="InterPro"/>
</dbReference>
<name>A0AAV1XLX3_LUPLU</name>
<dbReference type="GO" id="GO:0005886">
    <property type="term" value="C:plasma membrane"/>
    <property type="evidence" value="ECO:0007669"/>
    <property type="project" value="TreeGrafter"/>
</dbReference>
<keyword evidence="3" id="KW-1185">Reference proteome</keyword>
<dbReference type="GO" id="GO:0006075">
    <property type="term" value="P:(1-&gt;3)-beta-D-glucan biosynthetic process"/>
    <property type="evidence" value="ECO:0007669"/>
    <property type="project" value="InterPro"/>
</dbReference>
<comment type="caution">
    <text evidence="2">The sequence shown here is derived from an EMBL/GenBank/DDBJ whole genome shotgun (WGS) entry which is preliminary data.</text>
</comment>
<feature type="domain" description="Glycosyl transferase 48" evidence="1">
    <location>
        <begin position="1"/>
        <end position="92"/>
    </location>
</feature>
<sequence>MIVENFLERGFLQAIWDFITMQFQLSSVFYTFSMGTRSHFFGRTILHGGAKYRATGRGFVVEHKSFAENYRLYARSHFVKAIELWLILIIYATHSPVL</sequence>
<dbReference type="Proteomes" id="UP001497480">
    <property type="component" value="Unassembled WGS sequence"/>
</dbReference>
<dbReference type="InterPro" id="IPR003440">
    <property type="entry name" value="Glyco_trans_48_dom"/>
</dbReference>
<reference evidence="2 3" key="1">
    <citation type="submission" date="2024-03" db="EMBL/GenBank/DDBJ databases">
        <authorList>
            <person name="Martinez-Hernandez J."/>
        </authorList>
    </citation>
    <scope>NUCLEOTIDE SEQUENCE [LARGE SCALE GENOMIC DNA]</scope>
</reference>
<evidence type="ECO:0000313" key="2">
    <source>
        <dbReference type="EMBL" id="CAL0322626.1"/>
    </source>
</evidence>
<gene>
    <name evidence="2" type="ORF">LLUT_LOCUS23686</name>
</gene>
<proteinExistence type="predicted"/>
<dbReference type="PANTHER" id="PTHR12741">
    <property type="entry name" value="LYST-INTERACTING PROTEIN LIP5 DOPAMINE RESPONSIVE PROTEIN DRG-1"/>
    <property type="match status" value="1"/>
</dbReference>
<evidence type="ECO:0000259" key="1">
    <source>
        <dbReference type="Pfam" id="PF02364"/>
    </source>
</evidence>
<dbReference type="Pfam" id="PF02364">
    <property type="entry name" value="Glucan_synthase"/>
    <property type="match status" value="1"/>
</dbReference>
<evidence type="ECO:0000313" key="3">
    <source>
        <dbReference type="Proteomes" id="UP001497480"/>
    </source>
</evidence>
<organism evidence="2 3">
    <name type="scientific">Lupinus luteus</name>
    <name type="common">European yellow lupine</name>
    <dbReference type="NCBI Taxonomy" id="3873"/>
    <lineage>
        <taxon>Eukaryota</taxon>
        <taxon>Viridiplantae</taxon>
        <taxon>Streptophyta</taxon>
        <taxon>Embryophyta</taxon>
        <taxon>Tracheophyta</taxon>
        <taxon>Spermatophyta</taxon>
        <taxon>Magnoliopsida</taxon>
        <taxon>eudicotyledons</taxon>
        <taxon>Gunneridae</taxon>
        <taxon>Pentapetalae</taxon>
        <taxon>rosids</taxon>
        <taxon>fabids</taxon>
        <taxon>Fabales</taxon>
        <taxon>Fabaceae</taxon>
        <taxon>Papilionoideae</taxon>
        <taxon>50 kb inversion clade</taxon>
        <taxon>genistoids sensu lato</taxon>
        <taxon>core genistoids</taxon>
        <taxon>Genisteae</taxon>
        <taxon>Lupinus</taxon>
    </lineage>
</organism>
<dbReference type="EMBL" id="CAXHTB010000016">
    <property type="protein sequence ID" value="CAL0322626.1"/>
    <property type="molecule type" value="Genomic_DNA"/>
</dbReference>